<evidence type="ECO:0000313" key="4">
    <source>
        <dbReference type="Proteomes" id="UP000031192"/>
    </source>
</evidence>
<comment type="caution">
    <text evidence="3">The sequence shown here is derived from an EMBL/GenBank/DDBJ whole genome shotgun (WGS) entry which is preliminary data.</text>
</comment>
<proteinExistence type="predicted"/>
<accession>A0A0B4H8M1</accession>
<dbReference type="Gene3D" id="1.10.287.920">
    <property type="entry name" value="Pheromone alpha factor receptor"/>
    <property type="match status" value="1"/>
</dbReference>
<evidence type="ECO:0000256" key="1">
    <source>
        <dbReference type="SAM" id="MobiDB-lite"/>
    </source>
</evidence>
<name>A0A0B4H8M1_METGA</name>
<feature type="transmembrane region" description="Helical" evidence="2">
    <location>
        <begin position="245"/>
        <end position="271"/>
    </location>
</feature>
<feature type="transmembrane region" description="Helical" evidence="2">
    <location>
        <begin position="96"/>
        <end position="113"/>
    </location>
</feature>
<dbReference type="Pfam" id="PF02116">
    <property type="entry name" value="STE2"/>
    <property type="match status" value="1"/>
</dbReference>
<dbReference type="PANTHER" id="PTHR28009">
    <property type="entry name" value="PHEROMONE ALPHA FACTOR RECEPTOR"/>
    <property type="match status" value="1"/>
</dbReference>
<keyword evidence="3" id="KW-0675">Receptor</keyword>
<keyword evidence="2" id="KW-0812">Transmembrane</keyword>
<feature type="transmembrane region" description="Helical" evidence="2">
    <location>
        <begin position="291"/>
        <end position="309"/>
    </location>
</feature>
<feature type="transmembrane region" description="Helical" evidence="2">
    <location>
        <begin position="167"/>
        <end position="185"/>
    </location>
</feature>
<dbReference type="EMBL" id="AZNH01000024">
    <property type="protein sequence ID" value="KID86121.1"/>
    <property type="molecule type" value="Genomic_DNA"/>
</dbReference>
<dbReference type="GO" id="GO:0038038">
    <property type="term" value="C:G protein-coupled receptor homodimeric complex"/>
    <property type="evidence" value="ECO:0007669"/>
    <property type="project" value="TreeGrafter"/>
</dbReference>
<feature type="region of interest" description="Disordered" evidence="1">
    <location>
        <begin position="352"/>
        <end position="379"/>
    </location>
</feature>
<keyword evidence="2" id="KW-0472">Membrane</keyword>
<evidence type="ECO:0000313" key="3">
    <source>
        <dbReference type="EMBL" id="KID86121.1"/>
    </source>
</evidence>
<keyword evidence="2" id="KW-1133">Transmembrane helix</keyword>
<dbReference type="HOGENOM" id="CLU_035056_0_1_1"/>
<dbReference type="InterPro" id="IPR027458">
    <property type="entry name" value="STE2_TM1-TM2_sf"/>
</dbReference>
<dbReference type="PRINTS" id="PR00250">
    <property type="entry name" value="GPCRSTE2"/>
</dbReference>
<gene>
    <name evidence="3" type="ORF">MGU_06813</name>
</gene>
<dbReference type="GO" id="GO:0000750">
    <property type="term" value="P:pheromone-dependent signal transduction involved in conjugation with cellular fusion"/>
    <property type="evidence" value="ECO:0007669"/>
    <property type="project" value="TreeGrafter"/>
</dbReference>
<dbReference type="OrthoDB" id="5402633at2759"/>
<evidence type="ECO:0000256" key="2">
    <source>
        <dbReference type="SAM" id="Phobius"/>
    </source>
</evidence>
<organism evidence="3 4">
    <name type="scientific">Metarhizium guizhouense (strain ARSEF 977)</name>
    <dbReference type="NCBI Taxonomy" id="1276136"/>
    <lineage>
        <taxon>Eukaryota</taxon>
        <taxon>Fungi</taxon>
        <taxon>Dikarya</taxon>
        <taxon>Ascomycota</taxon>
        <taxon>Pezizomycotina</taxon>
        <taxon>Sordariomycetes</taxon>
        <taxon>Hypocreomycetidae</taxon>
        <taxon>Hypocreales</taxon>
        <taxon>Clavicipitaceae</taxon>
        <taxon>Metarhizium</taxon>
    </lineage>
</organism>
<feature type="transmembrane region" description="Helical" evidence="2">
    <location>
        <begin position="125"/>
        <end position="147"/>
    </location>
</feature>
<dbReference type="GO" id="GO:0004932">
    <property type="term" value="F:mating-type factor pheromone receptor activity"/>
    <property type="evidence" value="ECO:0007669"/>
    <property type="project" value="InterPro"/>
</dbReference>
<keyword evidence="4" id="KW-1185">Reference proteome</keyword>
<dbReference type="InterPro" id="IPR000366">
    <property type="entry name" value="GPCR_STE2"/>
</dbReference>
<dbReference type="PANTHER" id="PTHR28009:SF1">
    <property type="entry name" value="PHEROMONE ALPHA FACTOR RECEPTOR"/>
    <property type="match status" value="1"/>
</dbReference>
<dbReference type="CDD" id="cd14939">
    <property type="entry name" value="7tmD_STE2"/>
    <property type="match status" value="1"/>
</dbReference>
<reference evidence="3 4" key="1">
    <citation type="journal article" date="2014" name="Proc. Natl. Acad. Sci. U.S.A.">
        <title>Trajectory and genomic determinants of fungal-pathogen speciation and host adaptation.</title>
        <authorList>
            <person name="Hu X."/>
            <person name="Xiao G."/>
            <person name="Zheng P."/>
            <person name="Shang Y."/>
            <person name="Su Y."/>
            <person name="Zhang X."/>
            <person name="Liu X."/>
            <person name="Zhan S."/>
            <person name="St Leger R.J."/>
            <person name="Wang C."/>
        </authorList>
    </citation>
    <scope>NUCLEOTIDE SEQUENCE [LARGE SCALE GENOMIC DNA]</scope>
    <source>
        <strain evidence="3 4">ARSEF 977</strain>
    </source>
</reference>
<sequence length="444" mass="47656">MVLSQSRAASIVDVQALIASAQTYDIKKGLSTYNTPPLNISKKRLRVMNTTTTADMAFNPLLQPVTFLSASQSPISIPIPSIDAYNDETISVTINYAFQLGSCATLLVMVLVMTPPSKLRRLSSALHLAGLAACIVRMALLLAFFLSPLNHFYQFWAGDYASVPRRFLVSSVAGNAASLLLFVILQAALMHQAWTMVSLWPAPVKLCLGAASAVISLLATGWRLAFAVVQSRSDLELVPALDQVWVVRAALILNALSICWYCALFNLKLVLHLAVNRGILRSSQTLSPMEVLVVTNGVLMIIPVVFAALEWGHFQNFEAASLTQTSVAIILPLGTLAAQQMTTPGGSLAYISGASNHKSRGPSGGGEKPTPPSTAVGFSGLSTTCGSGSLHQSPSVFSTYPSREARPSKLDHFDLELSRIDSTGALANDRVRIDTDLEQNETRI</sequence>
<dbReference type="Proteomes" id="UP000031192">
    <property type="component" value="Unassembled WGS sequence"/>
</dbReference>
<dbReference type="AlphaFoldDB" id="A0A0B4H8M1"/>
<protein>
    <submittedName>
        <fullName evidence="3">Pheromone receptor</fullName>
    </submittedName>
</protein>